<evidence type="ECO:0000256" key="1">
    <source>
        <dbReference type="ARBA" id="ARBA00001946"/>
    </source>
</evidence>
<keyword evidence="3" id="KW-0597">Phosphoprotein</keyword>
<dbReference type="InterPro" id="IPR006439">
    <property type="entry name" value="HAD-SF_hydro_IA"/>
</dbReference>
<evidence type="ECO:0000256" key="5">
    <source>
        <dbReference type="ARBA" id="ARBA00022842"/>
    </source>
</evidence>
<evidence type="ECO:0000313" key="12">
    <source>
        <dbReference type="Proteomes" id="UP000199682"/>
    </source>
</evidence>
<dbReference type="Proteomes" id="UP000199682">
    <property type="component" value="Unassembled WGS sequence"/>
</dbReference>
<dbReference type="SUPFAM" id="SSF56784">
    <property type="entry name" value="HAD-like"/>
    <property type="match status" value="1"/>
</dbReference>
<dbReference type="GO" id="GO:0046872">
    <property type="term" value="F:metal ion binding"/>
    <property type="evidence" value="ECO:0007669"/>
    <property type="project" value="UniProtKB-KW"/>
</dbReference>
<dbReference type="AlphaFoldDB" id="A0A1G9TNN8"/>
<dbReference type="InterPro" id="IPR023198">
    <property type="entry name" value="PGP-like_dom2"/>
</dbReference>
<reference evidence="12" key="1">
    <citation type="submission" date="2016-10" db="EMBL/GenBank/DDBJ databases">
        <authorList>
            <person name="Varghese N."/>
            <person name="Submissions S."/>
        </authorList>
    </citation>
    <scope>NUCLEOTIDE SEQUENCE [LARGE SCALE GENOMIC DNA]</scope>
    <source>
        <strain evidence="12">DSM 44796</strain>
    </source>
</reference>
<comment type="cofactor">
    <cofactor evidence="1">
        <name>Mg(2+)</name>
        <dbReference type="ChEBI" id="CHEBI:18420"/>
    </cofactor>
</comment>
<dbReference type="Pfam" id="PF00702">
    <property type="entry name" value="Hydrolase"/>
    <property type="match status" value="1"/>
</dbReference>
<comment type="catalytic activity">
    <reaction evidence="8">
        <text>beta-D-glucose 1-phosphate = beta-D-glucose 6-phosphate</text>
        <dbReference type="Rhea" id="RHEA:20113"/>
        <dbReference type="ChEBI" id="CHEBI:57684"/>
        <dbReference type="ChEBI" id="CHEBI:58247"/>
        <dbReference type="EC" id="5.4.2.6"/>
    </reaction>
</comment>
<comment type="similarity">
    <text evidence="2">Belongs to the HAD-like hydrolase superfamily. CbbY/CbbZ/Gph/YieH family.</text>
</comment>
<evidence type="ECO:0000256" key="4">
    <source>
        <dbReference type="ARBA" id="ARBA00022723"/>
    </source>
</evidence>
<organism evidence="11 12">
    <name type="scientific">Lentzea albidocapillata subsp. violacea</name>
    <dbReference type="NCBI Taxonomy" id="128104"/>
    <lineage>
        <taxon>Bacteria</taxon>
        <taxon>Bacillati</taxon>
        <taxon>Actinomycetota</taxon>
        <taxon>Actinomycetes</taxon>
        <taxon>Pseudonocardiales</taxon>
        <taxon>Pseudonocardiaceae</taxon>
        <taxon>Lentzea</taxon>
    </lineage>
</organism>
<dbReference type="NCBIfam" id="TIGR02009">
    <property type="entry name" value="PGMB-YQAB-SF"/>
    <property type="match status" value="1"/>
</dbReference>
<keyword evidence="5" id="KW-0460">Magnesium</keyword>
<evidence type="ECO:0000256" key="2">
    <source>
        <dbReference type="ARBA" id="ARBA00006171"/>
    </source>
</evidence>
<keyword evidence="6" id="KW-0413">Isomerase</keyword>
<keyword evidence="7" id="KW-0119">Carbohydrate metabolism</keyword>
<dbReference type="PANTHER" id="PTHR46193">
    <property type="entry name" value="6-PHOSPHOGLUCONATE PHOSPHATASE"/>
    <property type="match status" value="1"/>
</dbReference>
<dbReference type="PANTHER" id="PTHR46193:SF18">
    <property type="entry name" value="HEXITOL PHOSPHATASE B"/>
    <property type="match status" value="1"/>
</dbReference>
<dbReference type="NCBIfam" id="TIGR01509">
    <property type="entry name" value="HAD-SF-IA-v3"/>
    <property type="match status" value="1"/>
</dbReference>
<proteinExistence type="inferred from homology"/>
<dbReference type="InterPro" id="IPR010976">
    <property type="entry name" value="B-phosphoglucomutase_hydrolase"/>
</dbReference>
<dbReference type="EC" id="5.4.2.6" evidence="9"/>
<dbReference type="Gene3D" id="3.40.50.1000">
    <property type="entry name" value="HAD superfamily/HAD-like"/>
    <property type="match status" value="1"/>
</dbReference>
<dbReference type="InterPro" id="IPR036412">
    <property type="entry name" value="HAD-like_sf"/>
</dbReference>
<evidence type="ECO:0000313" key="11">
    <source>
        <dbReference type="EMBL" id="SDM49367.1"/>
    </source>
</evidence>
<sequence length="225" mass="23922">MSLGIPEKITALLFDLDGVLTSTAVLHRQAWRQTFEAMGQPFSEQDYLAYVDGKPRYDGVRSFLTSRGLTPLEDEVRRIGDQKNELVNSIIDEQGITPYPASVDYLKAARAAGMPIGVVTSSANAMRVLRAGNLLDYVDALVDGNVITASNLRGKPAPDSFVEGARRLQTAPGNAAVFEDALAGVQAGHDGGFGFVVGVDRGNQAEALKAGGADVVVDELDELLS</sequence>
<protein>
    <recommendedName>
        <fullName evidence="10">Beta-phosphoglucomutase</fullName>
        <ecNumber evidence="9">5.4.2.6</ecNumber>
    </recommendedName>
</protein>
<evidence type="ECO:0000256" key="10">
    <source>
        <dbReference type="ARBA" id="ARBA00044991"/>
    </source>
</evidence>
<evidence type="ECO:0000256" key="3">
    <source>
        <dbReference type="ARBA" id="ARBA00022553"/>
    </source>
</evidence>
<dbReference type="SFLD" id="SFLDG01129">
    <property type="entry name" value="C1.5:_HAD__Beta-PGM__Phosphata"/>
    <property type="match status" value="1"/>
</dbReference>
<dbReference type="RefSeq" id="WP_090012703.1">
    <property type="nucleotide sequence ID" value="NZ_FNET01000022.1"/>
</dbReference>
<name>A0A1G9TNN8_9PSEU</name>
<dbReference type="SFLD" id="SFLDS00003">
    <property type="entry name" value="Haloacid_Dehalogenase"/>
    <property type="match status" value="1"/>
</dbReference>
<evidence type="ECO:0000256" key="7">
    <source>
        <dbReference type="ARBA" id="ARBA00023277"/>
    </source>
</evidence>
<accession>A0A1G9TNN8</accession>
<dbReference type="InterPro" id="IPR023214">
    <property type="entry name" value="HAD_sf"/>
</dbReference>
<keyword evidence="11" id="KW-0378">Hydrolase</keyword>
<evidence type="ECO:0000256" key="9">
    <source>
        <dbReference type="ARBA" id="ARBA00044968"/>
    </source>
</evidence>
<dbReference type="Gene3D" id="1.10.150.240">
    <property type="entry name" value="Putative phosphatase, domain 2"/>
    <property type="match status" value="1"/>
</dbReference>
<keyword evidence="4" id="KW-0479">Metal-binding</keyword>
<dbReference type="GO" id="GO:0016787">
    <property type="term" value="F:hydrolase activity"/>
    <property type="evidence" value="ECO:0007669"/>
    <property type="project" value="UniProtKB-KW"/>
</dbReference>
<gene>
    <name evidence="11" type="ORF">SAMN04488074_12279</name>
</gene>
<dbReference type="InterPro" id="IPR051600">
    <property type="entry name" value="Beta-PGM-like"/>
</dbReference>
<dbReference type="GO" id="GO:0008801">
    <property type="term" value="F:beta-phosphoglucomutase activity"/>
    <property type="evidence" value="ECO:0007669"/>
    <property type="project" value="UniProtKB-EC"/>
</dbReference>
<dbReference type="EMBL" id="FNET01000022">
    <property type="protein sequence ID" value="SDM49367.1"/>
    <property type="molecule type" value="Genomic_DNA"/>
</dbReference>
<evidence type="ECO:0000256" key="8">
    <source>
        <dbReference type="ARBA" id="ARBA00044926"/>
    </source>
</evidence>
<evidence type="ECO:0000256" key="6">
    <source>
        <dbReference type="ARBA" id="ARBA00023235"/>
    </source>
</evidence>